<evidence type="ECO:0000256" key="10">
    <source>
        <dbReference type="ARBA" id="ARBA00023163"/>
    </source>
</evidence>
<dbReference type="GO" id="GO:0003700">
    <property type="term" value="F:DNA-binding transcription factor activity"/>
    <property type="evidence" value="ECO:0007669"/>
    <property type="project" value="InterPro"/>
</dbReference>
<accession>A0A921JRB1</accession>
<dbReference type="GO" id="GO:0043565">
    <property type="term" value="F:sequence-specific DNA binding"/>
    <property type="evidence" value="ECO:0007669"/>
    <property type="project" value="InterPro"/>
</dbReference>
<proteinExistence type="predicted"/>
<dbReference type="Pfam" id="PF02805">
    <property type="entry name" value="Ada_Zn_binding"/>
    <property type="match status" value="1"/>
</dbReference>
<gene>
    <name evidence="13" type="ORF">K8V15_08550</name>
</gene>
<dbReference type="Gene3D" id="1.10.10.60">
    <property type="entry name" value="Homeodomain-like"/>
    <property type="match status" value="1"/>
</dbReference>
<keyword evidence="7" id="KW-0805">Transcription regulation</keyword>
<keyword evidence="11" id="KW-0234">DNA repair</keyword>
<dbReference type="InterPro" id="IPR004026">
    <property type="entry name" value="Ada_DNA_repair_Zn-bd"/>
</dbReference>
<dbReference type="SUPFAM" id="SSF57884">
    <property type="entry name" value="Ada DNA repair protein, N-terminal domain (N-Ada 10)"/>
    <property type="match status" value="1"/>
</dbReference>
<dbReference type="Proteomes" id="UP000712713">
    <property type="component" value="Unassembled WGS sequence"/>
</dbReference>
<keyword evidence="10" id="KW-0804">Transcription</keyword>
<dbReference type="PANTHER" id="PTHR46796">
    <property type="entry name" value="HTH-TYPE TRANSCRIPTIONAL ACTIVATOR RHAS-RELATED"/>
    <property type="match status" value="1"/>
</dbReference>
<dbReference type="GO" id="GO:0032259">
    <property type="term" value="P:methylation"/>
    <property type="evidence" value="ECO:0007669"/>
    <property type="project" value="UniProtKB-KW"/>
</dbReference>
<sequence length="221" mass="23676">MHTDRDTCLRAIRAKDPRFDGRFFTGVLTTGIYCRPSCPARTPADENVAFYPSAAAAQAAGFRACKRCLPGSTPGSPDWDFRADAVARAMRLIDDGVVDREGVPGLAARLGYSSRQVQRLLIDGAGASPLALARARRAQTARTLLEVTDLPLIDVATAAGFASLRSFNATMREVYAAAPRELRKPRAHAATSDGGLTTVDLHLPVRQPFCPCNVVGHLIAT</sequence>
<dbReference type="PANTHER" id="PTHR46796:SF6">
    <property type="entry name" value="ARAC SUBFAMILY"/>
    <property type="match status" value="1"/>
</dbReference>
<evidence type="ECO:0000256" key="6">
    <source>
        <dbReference type="ARBA" id="ARBA00022833"/>
    </source>
</evidence>
<evidence type="ECO:0000256" key="2">
    <source>
        <dbReference type="ARBA" id="ARBA00022603"/>
    </source>
</evidence>
<keyword evidence="9" id="KW-0010">Activator</keyword>
<dbReference type="InterPro" id="IPR009057">
    <property type="entry name" value="Homeodomain-like_sf"/>
</dbReference>
<keyword evidence="2" id="KW-0489">Methyltransferase</keyword>
<dbReference type="AlphaFoldDB" id="A0A921JRB1"/>
<evidence type="ECO:0000256" key="3">
    <source>
        <dbReference type="ARBA" id="ARBA00022679"/>
    </source>
</evidence>
<dbReference type="Gene3D" id="3.40.10.10">
    <property type="entry name" value="DNA Methylphosphotriester Repair Domain"/>
    <property type="match status" value="1"/>
</dbReference>
<dbReference type="SMART" id="SM00342">
    <property type="entry name" value="HTH_ARAC"/>
    <property type="match status" value="1"/>
</dbReference>
<dbReference type="PROSITE" id="PS01124">
    <property type="entry name" value="HTH_ARAC_FAMILY_2"/>
    <property type="match status" value="1"/>
</dbReference>
<organism evidence="13 14">
    <name type="scientific">Tessaracoccus flavescens</name>
    <dbReference type="NCBI Taxonomy" id="399497"/>
    <lineage>
        <taxon>Bacteria</taxon>
        <taxon>Bacillati</taxon>
        <taxon>Actinomycetota</taxon>
        <taxon>Actinomycetes</taxon>
        <taxon>Propionibacteriales</taxon>
        <taxon>Propionibacteriaceae</taxon>
        <taxon>Tessaracoccus</taxon>
    </lineage>
</organism>
<evidence type="ECO:0000313" key="14">
    <source>
        <dbReference type="Proteomes" id="UP000712713"/>
    </source>
</evidence>
<reference evidence="13" key="1">
    <citation type="journal article" date="2021" name="PeerJ">
        <title>Extensive microbial diversity within the chicken gut microbiome revealed by metagenomics and culture.</title>
        <authorList>
            <person name="Gilroy R."/>
            <person name="Ravi A."/>
            <person name="Getino M."/>
            <person name="Pursley I."/>
            <person name="Horton D.L."/>
            <person name="Alikhan N.F."/>
            <person name="Baker D."/>
            <person name="Gharbi K."/>
            <person name="Hall N."/>
            <person name="Watson M."/>
            <person name="Adriaenssens E.M."/>
            <person name="Foster-Nyarko E."/>
            <person name="Jarju S."/>
            <person name="Secka A."/>
            <person name="Antonio M."/>
            <person name="Oren A."/>
            <person name="Chaudhuri R.R."/>
            <person name="La Ragione R."/>
            <person name="Hildebrand F."/>
            <person name="Pallen M.J."/>
        </authorList>
    </citation>
    <scope>NUCLEOTIDE SEQUENCE</scope>
    <source>
        <strain evidence="13">ChiGjej3B3-7470</strain>
    </source>
</reference>
<dbReference type="InterPro" id="IPR035451">
    <property type="entry name" value="Ada-like_dom_sf"/>
</dbReference>
<dbReference type="Pfam" id="PF12833">
    <property type="entry name" value="HTH_18"/>
    <property type="match status" value="1"/>
</dbReference>
<keyword evidence="3" id="KW-0808">Transferase</keyword>
<evidence type="ECO:0000259" key="12">
    <source>
        <dbReference type="PROSITE" id="PS01124"/>
    </source>
</evidence>
<evidence type="ECO:0000256" key="7">
    <source>
        <dbReference type="ARBA" id="ARBA00023015"/>
    </source>
</evidence>
<comment type="cofactor">
    <cofactor evidence="1">
        <name>Zn(2+)</name>
        <dbReference type="ChEBI" id="CHEBI:29105"/>
    </cofactor>
</comment>
<keyword evidence="5" id="KW-0227">DNA damage</keyword>
<keyword evidence="8" id="KW-0238">DNA-binding</keyword>
<evidence type="ECO:0000256" key="1">
    <source>
        <dbReference type="ARBA" id="ARBA00001947"/>
    </source>
</evidence>
<evidence type="ECO:0000256" key="4">
    <source>
        <dbReference type="ARBA" id="ARBA00022723"/>
    </source>
</evidence>
<feature type="domain" description="HTH araC/xylS-type" evidence="12">
    <location>
        <begin position="87"/>
        <end position="185"/>
    </location>
</feature>
<dbReference type="EMBL" id="DYZF01000215">
    <property type="protein sequence ID" value="HJE52011.1"/>
    <property type="molecule type" value="Genomic_DNA"/>
</dbReference>
<dbReference type="GO" id="GO:0006307">
    <property type="term" value="P:DNA alkylation repair"/>
    <property type="evidence" value="ECO:0007669"/>
    <property type="project" value="UniProtKB-ARBA"/>
</dbReference>
<dbReference type="InterPro" id="IPR050204">
    <property type="entry name" value="AraC_XylS_family_regulators"/>
</dbReference>
<reference evidence="13" key="2">
    <citation type="submission" date="2021-09" db="EMBL/GenBank/DDBJ databases">
        <authorList>
            <person name="Gilroy R."/>
        </authorList>
    </citation>
    <scope>NUCLEOTIDE SEQUENCE</scope>
    <source>
        <strain evidence="13">ChiGjej3B3-7470</strain>
    </source>
</reference>
<comment type="caution">
    <text evidence="13">The sequence shown here is derived from an EMBL/GenBank/DDBJ whole genome shotgun (WGS) entry which is preliminary data.</text>
</comment>
<evidence type="ECO:0000256" key="5">
    <source>
        <dbReference type="ARBA" id="ARBA00022763"/>
    </source>
</evidence>
<evidence type="ECO:0000256" key="8">
    <source>
        <dbReference type="ARBA" id="ARBA00023125"/>
    </source>
</evidence>
<name>A0A921JRB1_9ACTN</name>
<keyword evidence="6" id="KW-0862">Zinc</keyword>
<dbReference type="FunFam" id="3.40.10.10:FF:000001">
    <property type="entry name" value="DNA-3-methyladenine glycosylase 2"/>
    <property type="match status" value="1"/>
</dbReference>
<evidence type="ECO:0000256" key="11">
    <source>
        <dbReference type="ARBA" id="ARBA00023204"/>
    </source>
</evidence>
<dbReference type="GO" id="GO:0008270">
    <property type="term" value="F:zinc ion binding"/>
    <property type="evidence" value="ECO:0007669"/>
    <property type="project" value="InterPro"/>
</dbReference>
<dbReference type="GO" id="GO:0008168">
    <property type="term" value="F:methyltransferase activity"/>
    <property type="evidence" value="ECO:0007669"/>
    <property type="project" value="UniProtKB-KW"/>
</dbReference>
<protein>
    <submittedName>
        <fullName evidence="13">Helix-turn-helix domain-containing protein</fullName>
    </submittedName>
</protein>
<dbReference type="InterPro" id="IPR018060">
    <property type="entry name" value="HTH_AraC"/>
</dbReference>
<keyword evidence="4" id="KW-0479">Metal-binding</keyword>
<evidence type="ECO:0000256" key="9">
    <source>
        <dbReference type="ARBA" id="ARBA00023159"/>
    </source>
</evidence>
<evidence type="ECO:0000313" key="13">
    <source>
        <dbReference type="EMBL" id="HJE52011.1"/>
    </source>
</evidence>
<feature type="non-terminal residue" evidence="13">
    <location>
        <position position="221"/>
    </location>
</feature>
<dbReference type="SUPFAM" id="SSF46689">
    <property type="entry name" value="Homeodomain-like"/>
    <property type="match status" value="1"/>
</dbReference>